<sequence length="101" mass="11536">MSEDVDVDIREQVFHNAVREYIICLLLFIFLYVSSYVTVRHFKTADSEDISSAGEEDAVVYRIALWMCTFTLSVSVGAILLLPVSIVSNEVLLLYPKSYYM</sequence>
<proteinExistence type="inferred from homology"/>
<dbReference type="InterPro" id="IPR008075">
    <property type="entry name" value="LIMR"/>
</dbReference>
<comment type="similarity">
    <text evidence="1">Belongs to the LIMR family.</text>
</comment>
<dbReference type="AlphaFoldDB" id="K1PUC8"/>
<gene>
    <name evidence="2" type="ORF">CGI_10007239</name>
</gene>
<dbReference type="GO" id="GO:0005886">
    <property type="term" value="C:plasma membrane"/>
    <property type="evidence" value="ECO:0007669"/>
    <property type="project" value="TreeGrafter"/>
</dbReference>
<reference evidence="2" key="1">
    <citation type="journal article" date="2012" name="Nature">
        <title>The oyster genome reveals stress adaptation and complexity of shell formation.</title>
        <authorList>
            <person name="Zhang G."/>
            <person name="Fang X."/>
            <person name="Guo X."/>
            <person name="Li L."/>
            <person name="Luo R."/>
            <person name="Xu F."/>
            <person name="Yang P."/>
            <person name="Zhang L."/>
            <person name="Wang X."/>
            <person name="Qi H."/>
            <person name="Xiong Z."/>
            <person name="Que H."/>
            <person name="Xie Y."/>
            <person name="Holland P.W."/>
            <person name="Paps J."/>
            <person name="Zhu Y."/>
            <person name="Wu F."/>
            <person name="Chen Y."/>
            <person name="Wang J."/>
            <person name="Peng C."/>
            <person name="Meng J."/>
            <person name="Yang L."/>
            <person name="Liu J."/>
            <person name="Wen B."/>
            <person name="Zhang N."/>
            <person name="Huang Z."/>
            <person name="Zhu Q."/>
            <person name="Feng Y."/>
            <person name="Mount A."/>
            <person name="Hedgecock D."/>
            <person name="Xu Z."/>
            <person name="Liu Y."/>
            <person name="Domazet-Loso T."/>
            <person name="Du Y."/>
            <person name="Sun X."/>
            <person name="Zhang S."/>
            <person name="Liu B."/>
            <person name="Cheng P."/>
            <person name="Jiang X."/>
            <person name="Li J."/>
            <person name="Fan D."/>
            <person name="Wang W."/>
            <person name="Fu W."/>
            <person name="Wang T."/>
            <person name="Wang B."/>
            <person name="Zhang J."/>
            <person name="Peng Z."/>
            <person name="Li Y."/>
            <person name="Li N."/>
            <person name="Wang J."/>
            <person name="Chen M."/>
            <person name="He Y."/>
            <person name="Tan F."/>
            <person name="Song X."/>
            <person name="Zheng Q."/>
            <person name="Huang R."/>
            <person name="Yang H."/>
            <person name="Du X."/>
            <person name="Chen L."/>
            <person name="Yang M."/>
            <person name="Gaffney P.M."/>
            <person name="Wang S."/>
            <person name="Luo L."/>
            <person name="She Z."/>
            <person name="Ming Y."/>
            <person name="Huang W."/>
            <person name="Zhang S."/>
            <person name="Huang B."/>
            <person name="Zhang Y."/>
            <person name="Qu T."/>
            <person name="Ni P."/>
            <person name="Miao G."/>
            <person name="Wang J."/>
            <person name="Wang Q."/>
            <person name="Steinberg C.E."/>
            <person name="Wang H."/>
            <person name="Li N."/>
            <person name="Qian L."/>
            <person name="Zhang G."/>
            <person name="Li Y."/>
            <person name="Yang H."/>
            <person name="Liu X."/>
            <person name="Wang J."/>
            <person name="Yin Y."/>
            <person name="Wang J."/>
        </authorList>
    </citation>
    <scope>NUCLEOTIDE SEQUENCE [LARGE SCALE GENOMIC DNA]</scope>
    <source>
        <strain evidence="2">05x7-T-G4-1.051#20</strain>
    </source>
</reference>
<dbReference type="HOGENOM" id="CLU_029445_2_1_1"/>
<dbReference type="EMBL" id="JH815834">
    <property type="protein sequence ID" value="EKC19935.1"/>
    <property type="molecule type" value="Genomic_DNA"/>
</dbReference>
<dbReference type="GO" id="GO:0004888">
    <property type="term" value="F:transmembrane signaling receptor activity"/>
    <property type="evidence" value="ECO:0007669"/>
    <property type="project" value="TreeGrafter"/>
</dbReference>
<evidence type="ECO:0000313" key="2">
    <source>
        <dbReference type="EMBL" id="EKC19935.1"/>
    </source>
</evidence>
<dbReference type="Pfam" id="PF04791">
    <property type="entry name" value="LMBR1"/>
    <property type="match status" value="1"/>
</dbReference>
<name>K1PUC8_MAGGI</name>
<dbReference type="InterPro" id="IPR006876">
    <property type="entry name" value="LMBR1-like_membr_prot"/>
</dbReference>
<evidence type="ECO:0000256" key="1">
    <source>
        <dbReference type="ARBA" id="ARBA00010487"/>
    </source>
</evidence>
<accession>K1PUC8</accession>
<dbReference type="InParanoid" id="K1PUC8"/>
<dbReference type="PANTHER" id="PTHR12625:SF0">
    <property type="entry name" value="PROTEIN LILIPOD"/>
    <property type="match status" value="1"/>
</dbReference>
<organism evidence="2">
    <name type="scientific">Magallana gigas</name>
    <name type="common">Pacific oyster</name>
    <name type="synonym">Crassostrea gigas</name>
    <dbReference type="NCBI Taxonomy" id="29159"/>
    <lineage>
        <taxon>Eukaryota</taxon>
        <taxon>Metazoa</taxon>
        <taxon>Spiralia</taxon>
        <taxon>Lophotrochozoa</taxon>
        <taxon>Mollusca</taxon>
        <taxon>Bivalvia</taxon>
        <taxon>Autobranchia</taxon>
        <taxon>Pteriomorphia</taxon>
        <taxon>Ostreida</taxon>
        <taxon>Ostreoidea</taxon>
        <taxon>Ostreidae</taxon>
        <taxon>Magallana</taxon>
    </lineage>
</organism>
<dbReference type="PANTHER" id="PTHR12625">
    <property type="entry name" value="LIPOCALIN-1 INTERACTING MEMBRANE RECEPTOR LIMR"/>
    <property type="match status" value="1"/>
</dbReference>
<protein>
    <submittedName>
        <fullName evidence="2">Limb region 1-like protein</fullName>
    </submittedName>
</protein>
<dbReference type="GO" id="GO:0007165">
    <property type="term" value="P:signal transduction"/>
    <property type="evidence" value="ECO:0007669"/>
    <property type="project" value="TreeGrafter"/>
</dbReference>